<dbReference type="InterPro" id="IPR036061">
    <property type="entry name" value="CheW-like_dom_sf"/>
</dbReference>
<dbReference type="SUPFAM" id="SSF50341">
    <property type="entry name" value="CheW-like"/>
    <property type="match status" value="1"/>
</dbReference>
<dbReference type="PANTHER" id="PTHR22617">
    <property type="entry name" value="CHEMOTAXIS SENSOR HISTIDINE KINASE-RELATED"/>
    <property type="match status" value="1"/>
</dbReference>
<dbReference type="Proteomes" id="UP001431131">
    <property type="component" value="Unassembled WGS sequence"/>
</dbReference>
<evidence type="ECO:0000259" key="1">
    <source>
        <dbReference type="PROSITE" id="PS50851"/>
    </source>
</evidence>
<dbReference type="RefSeq" id="WP_240256576.1">
    <property type="nucleotide sequence ID" value="NZ_JAKTTI010000025.1"/>
</dbReference>
<evidence type="ECO:0000313" key="3">
    <source>
        <dbReference type="Proteomes" id="UP001431131"/>
    </source>
</evidence>
<comment type="caution">
    <text evidence="2">The sequence shown here is derived from an EMBL/GenBank/DDBJ whole genome shotgun (WGS) entry which is preliminary data.</text>
</comment>
<evidence type="ECO:0000313" key="2">
    <source>
        <dbReference type="EMBL" id="MCH1626660.1"/>
    </source>
</evidence>
<dbReference type="Pfam" id="PF01584">
    <property type="entry name" value="CheW"/>
    <property type="match status" value="1"/>
</dbReference>
<dbReference type="PANTHER" id="PTHR22617:SF23">
    <property type="entry name" value="CHEMOTAXIS PROTEIN CHEW"/>
    <property type="match status" value="1"/>
</dbReference>
<name>A0AAW5E5Y9_9BACI</name>
<dbReference type="AlphaFoldDB" id="A0AAW5E5Y9"/>
<sequence>MENKKVVVFSAVNEEFGLPVEHVISIEKFQKLTEIPQMPKYMGGVLTMRDELVPIIDSNLILFNKKFVHTEKTRIIVAKTDEISIGLIVDDAKEILDISPEQIKQLSINGYQSSAYISGVINLEGRLITLLQPTSLIESLEGINDIKNHVHSHQS</sequence>
<dbReference type="InterPro" id="IPR002545">
    <property type="entry name" value="CheW-lke_dom"/>
</dbReference>
<protein>
    <submittedName>
        <fullName evidence="2">Chemotaxis protein CheW</fullName>
    </submittedName>
</protein>
<reference evidence="2" key="1">
    <citation type="submission" date="2022-02" db="EMBL/GenBank/DDBJ databases">
        <title>Fredinandcohnia quinoae sp. nov. isolated from Chenopodium quinoa seeds.</title>
        <authorList>
            <person name="Saati-Santamaria Z."/>
            <person name="Flores-Felix J.D."/>
            <person name="Igual J.M."/>
            <person name="Velazquez E."/>
            <person name="Garcia-Fraile P."/>
            <person name="Martinez-Molina E."/>
        </authorList>
    </citation>
    <scope>NUCLEOTIDE SEQUENCE</scope>
    <source>
        <strain evidence="2">SECRCQ15</strain>
    </source>
</reference>
<dbReference type="GO" id="GO:0006935">
    <property type="term" value="P:chemotaxis"/>
    <property type="evidence" value="ECO:0007669"/>
    <property type="project" value="InterPro"/>
</dbReference>
<dbReference type="Gene3D" id="2.40.50.180">
    <property type="entry name" value="CheA-289, Domain 4"/>
    <property type="match status" value="1"/>
</dbReference>
<feature type="domain" description="CheW-like" evidence="1">
    <location>
        <begin position="3"/>
        <end position="142"/>
    </location>
</feature>
<dbReference type="InterPro" id="IPR039315">
    <property type="entry name" value="CheW"/>
</dbReference>
<dbReference type="SMART" id="SM00260">
    <property type="entry name" value="CheW"/>
    <property type="match status" value="1"/>
</dbReference>
<keyword evidence="3" id="KW-1185">Reference proteome</keyword>
<accession>A0AAW5E5Y9</accession>
<dbReference type="GO" id="GO:0005829">
    <property type="term" value="C:cytosol"/>
    <property type="evidence" value="ECO:0007669"/>
    <property type="project" value="TreeGrafter"/>
</dbReference>
<organism evidence="2 3">
    <name type="scientific">Fredinandcohnia quinoae</name>
    <dbReference type="NCBI Taxonomy" id="2918902"/>
    <lineage>
        <taxon>Bacteria</taxon>
        <taxon>Bacillati</taxon>
        <taxon>Bacillota</taxon>
        <taxon>Bacilli</taxon>
        <taxon>Bacillales</taxon>
        <taxon>Bacillaceae</taxon>
        <taxon>Fredinandcohnia</taxon>
    </lineage>
</organism>
<dbReference type="Gene3D" id="2.30.30.40">
    <property type="entry name" value="SH3 Domains"/>
    <property type="match status" value="1"/>
</dbReference>
<dbReference type="PROSITE" id="PS50851">
    <property type="entry name" value="CHEW"/>
    <property type="match status" value="1"/>
</dbReference>
<dbReference type="GO" id="GO:0007165">
    <property type="term" value="P:signal transduction"/>
    <property type="evidence" value="ECO:0007669"/>
    <property type="project" value="InterPro"/>
</dbReference>
<gene>
    <name evidence="2" type="ORF">MJG50_15080</name>
</gene>
<dbReference type="EMBL" id="JAKTTI010000025">
    <property type="protein sequence ID" value="MCH1626660.1"/>
    <property type="molecule type" value="Genomic_DNA"/>
</dbReference>
<proteinExistence type="predicted"/>